<dbReference type="InterPro" id="IPR023753">
    <property type="entry name" value="FAD/NAD-binding_dom"/>
</dbReference>
<dbReference type="Proteomes" id="UP000187404">
    <property type="component" value="Unassembled WGS sequence"/>
</dbReference>
<comment type="caution">
    <text evidence="7">The sequence shown here is derived from an EMBL/GenBank/DDBJ whole genome shotgun (WGS) entry which is preliminary data.</text>
</comment>
<reference evidence="7 8" key="1">
    <citation type="journal article" date="2016" name="Appl. Environ. Microbiol.">
        <title>Function and Phylogeny of Bacterial Butyryl Coenzyme A:Acetate Transferases and Their Diversity in the Proximal Colon of Swine.</title>
        <authorList>
            <person name="Trachsel J."/>
            <person name="Bayles D.O."/>
            <person name="Looft T."/>
            <person name="Levine U.Y."/>
            <person name="Allen H.K."/>
        </authorList>
    </citation>
    <scope>NUCLEOTIDE SEQUENCE [LARGE SCALE GENOMIC DNA]</scope>
    <source>
        <strain evidence="7 8">68-3-10</strain>
    </source>
</reference>
<dbReference type="OrthoDB" id="9806179at2"/>
<evidence type="ECO:0000256" key="5">
    <source>
        <dbReference type="ARBA" id="ARBA00023284"/>
    </source>
</evidence>
<evidence type="ECO:0000256" key="1">
    <source>
        <dbReference type="ARBA" id="ARBA00022630"/>
    </source>
</evidence>
<gene>
    <name evidence="7" type="ORF">BHK98_00450</name>
</gene>
<dbReference type="Gene3D" id="3.50.50.60">
    <property type="entry name" value="FAD/NAD(P)-binding domain"/>
    <property type="match status" value="2"/>
</dbReference>
<evidence type="ECO:0000313" key="7">
    <source>
        <dbReference type="EMBL" id="OLR54694.1"/>
    </source>
</evidence>
<dbReference type="Pfam" id="PF07992">
    <property type="entry name" value="Pyr_redox_2"/>
    <property type="match status" value="1"/>
</dbReference>
<keyword evidence="5" id="KW-0676">Redox-active center</keyword>
<evidence type="ECO:0000256" key="3">
    <source>
        <dbReference type="ARBA" id="ARBA00023002"/>
    </source>
</evidence>
<evidence type="ECO:0000256" key="4">
    <source>
        <dbReference type="ARBA" id="ARBA00023157"/>
    </source>
</evidence>
<evidence type="ECO:0000259" key="6">
    <source>
        <dbReference type="Pfam" id="PF07992"/>
    </source>
</evidence>
<keyword evidence="4" id="KW-1015">Disulfide bond</keyword>
<evidence type="ECO:0000313" key="8">
    <source>
        <dbReference type="Proteomes" id="UP000187404"/>
    </source>
</evidence>
<dbReference type="EMBL" id="MJIE01000001">
    <property type="protein sequence ID" value="OLR54694.1"/>
    <property type="molecule type" value="Genomic_DNA"/>
</dbReference>
<dbReference type="RefSeq" id="WP_075711715.1">
    <property type="nucleotide sequence ID" value="NZ_MJIE01000001.1"/>
</dbReference>
<keyword evidence="8" id="KW-1185">Reference proteome</keyword>
<dbReference type="STRING" id="1261640.BHK98_00450"/>
<name>A0A1Q9JEY2_9FIRM</name>
<dbReference type="GO" id="GO:0016668">
    <property type="term" value="F:oxidoreductase activity, acting on a sulfur group of donors, NAD(P) as acceptor"/>
    <property type="evidence" value="ECO:0007669"/>
    <property type="project" value="UniProtKB-ARBA"/>
</dbReference>
<dbReference type="InterPro" id="IPR008255">
    <property type="entry name" value="Pyr_nucl-diS_OxRdtase_2_AS"/>
</dbReference>
<sequence length="303" mass="31420">MKYDVIIIGAGTAGMTAAVYVQRAGRQALVLEGKGYGGQITNAGEVENYPGIPRISGMDFGKSLYDQMTAMGAELRVERVTSVTKTGSGFSVTTGAGKYEAPAVILATGAKNRTLGIDGETKLTGSGVSYCATCDGNFFRGRDVAVVGGGNTALDDAEILSGIARRVYLVHRRDSFRGAAATVQRLAAHENVEFVLESVPVSVNGGFAVESLTVKNVRTGEERGLEVSGVFVAIGQEPDNQAFSNVAELDRAGYIVAGEDCLTRTAGLFAAGDCRTKSLRQLTTAAADGSVAGVAAVAYLNAL</sequence>
<feature type="domain" description="FAD/NAD(P)-binding" evidence="6">
    <location>
        <begin position="3"/>
        <end position="289"/>
    </location>
</feature>
<dbReference type="PANTHER" id="PTHR48105">
    <property type="entry name" value="THIOREDOXIN REDUCTASE 1-RELATED-RELATED"/>
    <property type="match status" value="1"/>
</dbReference>
<keyword evidence="1" id="KW-0285">Flavoprotein</keyword>
<protein>
    <submittedName>
        <fullName evidence="7">Thioredoxin-disulfide reductase</fullName>
    </submittedName>
</protein>
<keyword evidence="3" id="KW-0560">Oxidoreductase</keyword>
<keyword evidence="2" id="KW-0274">FAD</keyword>
<proteinExistence type="predicted"/>
<accession>A0A1Q9JEY2</accession>
<dbReference type="SUPFAM" id="SSF51905">
    <property type="entry name" value="FAD/NAD(P)-binding domain"/>
    <property type="match status" value="1"/>
</dbReference>
<dbReference type="InterPro" id="IPR036188">
    <property type="entry name" value="FAD/NAD-bd_sf"/>
</dbReference>
<dbReference type="InterPro" id="IPR050097">
    <property type="entry name" value="Ferredoxin-NADP_redctase_2"/>
</dbReference>
<dbReference type="PRINTS" id="PR00469">
    <property type="entry name" value="PNDRDTASEII"/>
</dbReference>
<organism evidence="7 8">
    <name type="scientific">Hornefia porci</name>
    <dbReference type="NCBI Taxonomy" id="2652292"/>
    <lineage>
        <taxon>Bacteria</taxon>
        <taxon>Bacillati</taxon>
        <taxon>Bacillota</taxon>
        <taxon>Clostridia</taxon>
        <taxon>Peptostreptococcales</taxon>
        <taxon>Anaerovoracaceae</taxon>
        <taxon>Hornefia</taxon>
    </lineage>
</organism>
<dbReference type="PROSITE" id="PS00573">
    <property type="entry name" value="PYRIDINE_REDOX_2"/>
    <property type="match status" value="1"/>
</dbReference>
<dbReference type="PRINTS" id="PR00368">
    <property type="entry name" value="FADPNR"/>
</dbReference>
<dbReference type="AlphaFoldDB" id="A0A1Q9JEY2"/>
<evidence type="ECO:0000256" key="2">
    <source>
        <dbReference type="ARBA" id="ARBA00022827"/>
    </source>
</evidence>